<dbReference type="Proteomes" id="UP000813824">
    <property type="component" value="Unassembled WGS sequence"/>
</dbReference>
<accession>A0A8K0XKY1</accession>
<gene>
    <name evidence="2" type="ORF">BXZ70DRAFT_956972</name>
</gene>
<dbReference type="AlphaFoldDB" id="A0A8K0XKY1"/>
<dbReference type="OrthoDB" id="5584477at2759"/>
<dbReference type="Pfam" id="PF17667">
    <property type="entry name" value="Pkinase_fungal"/>
    <property type="match status" value="1"/>
</dbReference>
<sequence length="806" mass="90068">MPLSRLLRLPKRTLRTPWSLQVVPGSKLARYSTTTSSEQGEWACFLSSRPYSPMTDPRLSSLIGSQTSRQLNLAKMVMFHTWQFPYERIARMLSPKALTGSRNSNHDDVPNLDNYDCQVYNQQMKAAIEEAVSQYFASQRNVSWPRLASGETLEFYKPLEMSLNAAVHACKTVISSLKLSEPLLYSNLRFVINYEKIKDEDEDVEDVKVELVGVYDSGCTAKGSSRDPPASEQHRIAVLVGNRDFRIVKNALTCAHTQLSLSPSRTFSLVLSLNCATMSLRFLILHRGGLSASEPCNIMEPEGQRGIIHMLFSVLLWRSTVPKDFGFPSFTNEHLFAVPKPKNDSEGTIAYVQEVLHHSPCVRGRATGANTVCLLPNATSSTVSPALLPFTAPITHHQPPPASIRWGNEKASASILEGPFVIKRSWQQHHRRWDEPDMLNAASNCFGVAQHICSYVGQQAPGDPVSNQIYLPFEPGDDNCRWMVPEPAAAATNLMSTVPSNMRIPDLRLCMVTLTKPRGESLINVPSSLQLCDGILHALLGWVGIYMAGYMQRDVSLGNLYWLPKPTEMPPFILDLARLTQPLGGASLAMAPLLLYAERINQAVKSLGISTQGRGFIADGDHSMKLEGYYSKMQSADMISGTRQFMSANSLLAMKNNKAYLQSPVDDHQSLYFVAQWAVLRNTHFLHTSVSTAEELMRSAIEVDRQLVPTLMKEALPDLNKFTPISQDWIPILVEWRNSLDQLGVDWSRALKRIGNVEETRPGEPLPEVELLSLSHQFALRGVCEVLEIMVRHRPRLEASQKFLVK</sequence>
<feature type="domain" description="Fungal-type protein kinase" evidence="1">
    <location>
        <begin position="419"/>
        <end position="678"/>
    </location>
</feature>
<comment type="caution">
    <text evidence="2">The sequence shown here is derived from an EMBL/GenBank/DDBJ whole genome shotgun (WGS) entry which is preliminary data.</text>
</comment>
<protein>
    <recommendedName>
        <fullName evidence="1">Fungal-type protein kinase domain-containing protein</fullName>
    </recommendedName>
</protein>
<organism evidence="2 3">
    <name type="scientific">Cristinia sonorae</name>
    <dbReference type="NCBI Taxonomy" id="1940300"/>
    <lineage>
        <taxon>Eukaryota</taxon>
        <taxon>Fungi</taxon>
        <taxon>Dikarya</taxon>
        <taxon>Basidiomycota</taxon>
        <taxon>Agaricomycotina</taxon>
        <taxon>Agaricomycetes</taxon>
        <taxon>Agaricomycetidae</taxon>
        <taxon>Agaricales</taxon>
        <taxon>Pleurotineae</taxon>
        <taxon>Stephanosporaceae</taxon>
        <taxon>Cristinia</taxon>
    </lineage>
</organism>
<evidence type="ECO:0000313" key="2">
    <source>
        <dbReference type="EMBL" id="KAH8085407.1"/>
    </source>
</evidence>
<evidence type="ECO:0000313" key="3">
    <source>
        <dbReference type="Proteomes" id="UP000813824"/>
    </source>
</evidence>
<name>A0A8K0XKY1_9AGAR</name>
<keyword evidence="3" id="KW-1185">Reference proteome</keyword>
<evidence type="ECO:0000259" key="1">
    <source>
        <dbReference type="Pfam" id="PF17667"/>
    </source>
</evidence>
<reference evidence="2" key="1">
    <citation type="journal article" date="2021" name="New Phytol.">
        <title>Evolutionary innovations through gain and loss of genes in the ectomycorrhizal Boletales.</title>
        <authorList>
            <person name="Wu G."/>
            <person name="Miyauchi S."/>
            <person name="Morin E."/>
            <person name="Kuo A."/>
            <person name="Drula E."/>
            <person name="Varga T."/>
            <person name="Kohler A."/>
            <person name="Feng B."/>
            <person name="Cao Y."/>
            <person name="Lipzen A."/>
            <person name="Daum C."/>
            <person name="Hundley H."/>
            <person name="Pangilinan J."/>
            <person name="Johnson J."/>
            <person name="Barry K."/>
            <person name="LaButti K."/>
            <person name="Ng V."/>
            <person name="Ahrendt S."/>
            <person name="Min B."/>
            <person name="Choi I.G."/>
            <person name="Park H."/>
            <person name="Plett J.M."/>
            <person name="Magnuson J."/>
            <person name="Spatafora J.W."/>
            <person name="Nagy L.G."/>
            <person name="Henrissat B."/>
            <person name="Grigoriev I.V."/>
            <person name="Yang Z.L."/>
            <person name="Xu J."/>
            <person name="Martin F.M."/>
        </authorList>
    </citation>
    <scope>NUCLEOTIDE SEQUENCE</scope>
    <source>
        <strain evidence="2">KKN 215</strain>
    </source>
</reference>
<dbReference type="EMBL" id="JAEVFJ010000044">
    <property type="protein sequence ID" value="KAH8085407.1"/>
    <property type="molecule type" value="Genomic_DNA"/>
</dbReference>
<dbReference type="InterPro" id="IPR040976">
    <property type="entry name" value="Pkinase_fungal"/>
</dbReference>
<proteinExistence type="predicted"/>